<dbReference type="InterPro" id="IPR039422">
    <property type="entry name" value="MarR/SlyA-like"/>
</dbReference>
<gene>
    <name evidence="2" type="ORF">GCM10022288_23960</name>
</gene>
<dbReference type="InterPro" id="IPR036390">
    <property type="entry name" value="WH_DNA-bd_sf"/>
</dbReference>
<evidence type="ECO:0000313" key="2">
    <source>
        <dbReference type="EMBL" id="GAA4192116.1"/>
    </source>
</evidence>
<proteinExistence type="predicted"/>
<dbReference type="PANTHER" id="PTHR33164">
    <property type="entry name" value="TRANSCRIPTIONAL REGULATOR, MARR FAMILY"/>
    <property type="match status" value="1"/>
</dbReference>
<accession>A0ABP8AWU5</accession>
<dbReference type="InterPro" id="IPR036388">
    <property type="entry name" value="WH-like_DNA-bd_sf"/>
</dbReference>
<evidence type="ECO:0000259" key="1">
    <source>
        <dbReference type="PROSITE" id="PS50995"/>
    </source>
</evidence>
<feature type="domain" description="HTH marR-type" evidence="1">
    <location>
        <begin position="1"/>
        <end position="127"/>
    </location>
</feature>
<dbReference type="Pfam" id="PF12802">
    <property type="entry name" value="MarR_2"/>
    <property type="match status" value="1"/>
</dbReference>
<dbReference type="CDD" id="cd00090">
    <property type="entry name" value="HTH_ARSR"/>
    <property type="match status" value="1"/>
</dbReference>
<dbReference type="PROSITE" id="PS50995">
    <property type="entry name" value="HTH_MARR_2"/>
    <property type="match status" value="1"/>
</dbReference>
<sequence length="149" mass="16673">MFQVFARINEGISELYESVGVTGVRPRYSMALMFLEDGPMSIRQVAFDCGVSHSAMSQTISAMRKAGLVESVTSREDARRRVITLTDKGREFVPLLRAEWAATEAVHAQLEAETSYSLSKLAEELHAALDRKPFIERALEVIELPDGRR</sequence>
<organism evidence="2 3">
    <name type="scientific">Gryllotalpicola kribbensis</name>
    <dbReference type="NCBI Taxonomy" id="993084"/>
    <lineage>
        <taxon>Bacteria</taxon>
        <taxon>Bacillati</taxon>
        <taxon>Actinomycetota</taxon>
        <taxon>Actinomycetes</taxon>
        <taxon>Micrococcales</taxon>
        <taxon>Microbacteriaceae</taxon>
        <taxon>Gryllotalpicola</taxon>
    </lineage>
</organism>
<name>A0ABP8AWU5_9MICO</name>
<evidence type="ECO:0000313" key="3">
    <source>
        <dbReference type="Proteomes" id="UP001500213"/>
    </source>
</evidence>
<protein>
    <recommendedName>
        <fullName evidence="1">HTH marR-type domain-containing protein</fullName>
    </recommendedName>
</protein>
<dbReference type="SMART" id="SM00347">
    <property type="entry name" value="HTH_MARR"/>
    <property type="match status" value="1"/>
</dbReference>
<dbReference type="InterPro" id="IPR000835">
    <property type="entry name" value="HTH_MarR-typ"/>
</dbReference>
<dbReference type="Gene3D" id="1.10.10.10">
    <property type="entry name" value="Winged helix-like DNA-binding domain superfamily/Winged helix DNA-binding domain"/>
    <property type="match status" value="1"/>
</dbReference>
<reference evidence="3" key="1">
    <citation type="journal article" date="2019" name="Int. J. Syst. Evol. Microbiol.">
        <title>The Global Catalogue of Microorganisms (GCM) 10K type strain sequencing project: providing services to taxonomists for standard genome sequencing and annotation.</title>
        <authorList>
            <consortium name="The Broad Institute Genomics Platform"/>
            <consortium name="The Broad Institute Genome Sequencing Center for Infectious Disease"/>
            <person name="Wu L."/>
            <person name="Ma J."/>
        </authorList>
    </citation>
    <scope>NUCLEOTIDE SEQUENCE [LARGE SCALE GENOMIC DNA]</scope>
    <source>
        <strain evidence="3">JCM 17593</strain>
    </source>
</reference>
<keyword evidence="3" id="KW-1185">Reference proteome</keyword>
<dbReference type="InterPro" id="IPR011991">
    <property type="entry name" value="ArsR-like_HTH"/>
</dbReference>
<comment type="caution">
    <text evidence="2">The sequence shown here is derived from an EMBL/GenBank/DDBJ whole genome shotgun (WGS) entry which is preliminary data.</text>
</comment>
<dbReference type="SUPFAM" id="SSF46785">
    <property type="entry name" value="Winged helix' DNA-binding domain"/>
    <property type="match status" value="1"/>
</dbReference>
<dbReference type="PANTHER" id="PTHR33164:SF43">
    <property type="entry name" value="HTH-TYPE TRANSCRIPTIONAL REPRESSOR YETL"/>
    <property type="match status" value="1"/>
</dbReference>
<dbReference type="Proteomes" id="UP001500213">
    <property type="component" value="Unassembled WGS sequence"/>
</dbReference>
<dbReference type="EMBL" id="BAABBX010000015">
    <property type="protein sequence ID" value="GAA4192116.1"/>
    <property type="molecule type" value="Genomic_DNA"/>
</dbReference>